<feature type="domain" description="HNH nuclease" evidence="1">
    <location>
        <begin position="207"/>
        <end position="259"/>
    </location>
</feature>
<dbReference type="EMBL" id="MUYU01000017">
    <property type="protein sequence ID" value="OOS23360.1"/>
    <property type="molecule type" value="Genomic_DNA"/>
</dbReference>
<dbReference type="AlphaFoldDB" id="A0A1T0CLY1"/>
<evidence type="ECO:0000259" key="1">
    <source>
        <dbReference type="SMART" id="SM00507"/>
    </source>
</evidence>
<evidence type="ECO:0000313" key="3">
    <source>
        <dbReference type="Proteomes" id="UP000189800"/>
    </source>
</evidence>
<name>A0A1T0CLY1_9GAMM</name>
<dbReference type="OrthoDB" id="9815372at2"/>
<comment type="caution">
    <text evidence="2">The sequence shown here is derived from an EMBL/GenBank/DDBJ whole genome shotgun (WGS) entry which is preliminary data.</text>
</comment>
<dbReference type="RefSeq" id="WP_078254430.1">
    <property type="nucleotide sequence ID" value="NZ_MUYU01000017.1"/>
</dbReference>
<dbReference type="InterPro" id="IPR003615">
    <property type="entry name" value="HNH_nuc"/>
</dbReference>
<dbReference type="CDD" id="cd00085">
    <property type="entry name" value="HNHc"/>
    <property type="match status" value="1"/>
</dbReference>
<keyword evidence="3" id="KW-1185">Reference proteome</keyword>
<dbReference type="SMART" id="SM00507">
    <property type="entry name" value="HNHc"/>
    <property type="match status" value="1"/>
</dbReference>
<proteinExistence type="predicted"/>
<sequence length="290" mass="33769">MTIKIRLPNFYNHTALNTLKEKMGIPRNVYGDFRNAQQYAGHLELTGEGKEIDIQTEVCEHSDHTLVYEGNRIVVYIRDIASYSGEYSLPKFHVAYCSTYQQMVENHRKRRYIGIQPNENLFKVNIVNGRAVIDSFLSPLSVCKNCLAKLCWDGYHNNLAQGKRDTLVNDFTFERFFEKYPRSVFDEKDHSPQTGGLNVYPKNWDEISKSYRESKYWICEKCNVNLSSYHRLLHVHHKDGNKANCSFSNLEALCVDCHANEPNHSHMKGNPRTREDIMLVQRIRNAQQIS</sequence>
<protein>
    <recommendedName>
        <fullName evidence="1">HNH nuclease domain-containing protein</fullName>
    </recommendedName>
</protein>
<reference evidence="2 3" key="1">
    <citation type="submission" date="2017-02" db="EMBL/GenBank/DDBJ databases">
        <title>Draft genome sequence of Moraxella pluranimalium CCUG 54913T type strain.</title>
        <authorList>
            <person name="Salva-Serra F."/>
            <person name="Engstrom-Jakobsson H."/>
            <person name="Thorell K."/>
            <person name="Jaen-Luchoro D."/>
            <person name="Gonzales-Siles L."/>
            <person name="Karlsson R."/>
            <person name="Yazdan S."/>
            <person name="Boulund F."/>
            <person name="Johnning A."/>
            <person name="Engstrand L."/>
            <person name="Kristiansson E."/>
            <person name="Moore E."/>
        </authorList>
    </citation>
    <scope>NUCLEOTIDE SEQUENCE [LARGE SCALE GENOMIC DNA]</scope>
    <source>
        <strain evidence="2 3">CCUG 54913</strain>
    </source>
</reference>
<dbReference type="Proteomes" id="UP000189800">
    <property type="component" value="Unassembled WGS sequence"/>
</dbReference>
<evidence type="ECO:0000313" key="2">
    <source>
        <dbReference type="EMBL" id="OOS23360.1"/>
    </source>
</evidence>
<dbReference type="STRING" id="470453.B0680_07230"/>
<accession>A0A1T0CLY1</accession>
<gene>
    <name evidence="2" type="ORF">B0680_07230</name>
</gene>
<organism evidence="2 3">
    <name type="scientific">Moraxella pluranimalium</name>
    <dbReference type="NCBI Taxonomy" id="470453"/>
    <lineage>
        <taxon>Bacteria</taxon>
        <taxon>Pseudomonadati</taxon>
        <taxon>Pseudomonadota</taxon>
        <taxon>Gammaproteobacteria</taxon>
        <taxon>Moraxellales</taxon>
        <taxon>Moraxellaceae</taxon>
        <taxon>Moraxella</taxon>
    </lineage>
</organism>